<keyword evidence="2" id="KW-1185">Reference proteome</keyword>
<protein>
    <submittedName>
        <fullName evidence="1">Uncharacterized protein</fullName>
    </submittedName>
</protein>
<evidence type="ECO:0000313" key="1">
    <source>
        <dbReference type="EMBL" id="RDI75145.1"/>
    </source>
</evidence>
<reference evidence="1 2" key="1">
    <citation type="submission" date="2018-07" db="EMBL/GenBank/DDBJ databases">
        <title>High-quality-draft genome sequence of Gaiella occulta.</title>
        <authorList>
            <person name="Severino R."/>
            <person name="Froufe H.J.C."/>
            <person name="Rainey F.A."/>
            <person name="Barroso C."/>
            <person name="Albuquerque L."/>
            <person name="Lobo-Da-Cunha A."/>
            <person name="Da Costa M.S."/>
            <person name="Egas C."/>
        </authorList>
    </citation>
    <scope>NUCLEOTIDE SEQUENCE [LARGE SCALE GENOMIC DNA]</scope>
    <source>
        <strain evidence="1 2">F2-233</strain>
    </source>
</reference>
<name>A0A7M2YYB2_9ACTN</name>
<proteinExistence type="predicted"/>
<dbReference type="Proteomes" id="UP000254134">
    <property type="component" value="Unassembled WGS sequence"/>
</dbReference>
<organism evidence="1 2">
    <name type="scientific">Gaiella occulta</name>
    <dbReference type="NCBI Taxonomy" id="1002870"/>
    <lineage>
        <taxon>Bacteria</taxon>
        <taxon>Bacillati</taxon>
        <taxon>Actinomycetota</taxon>
        <taxon>Thermoleophilia</taxon>
        <taxon>Gaiellales</taxon>
        <taxon>Gaiellaceae</taxon>
        <taxon>Gaiella</taxon>
    </lineage>
</organism>
<gene>
    <name evidence="1" type="ORF">Gocc_0943</name>
</gene>
<reference evidence="2" key="2">
    <citation type="journal article" date="2019" name="MicrobiologyOpen">
        <title>High-quality draft genome sequence of Gaiella occulta isolated from a 150 meter deep mineral water borehole and comparison with the genome sequences of other deep-branching lineages of the phylum Actinobacteria.</title>
        <authorList>
            <person name="Severino R."/>
            <person name="Froufe H.J.C."/>
            <person name="Barroso C."/>
            <person name="Albuquerque L."/>
            <person name="Lobo-da-Cunha A."/>
            <person name="da Costa M.S."/>
            <person name="Egas C."/>
        </authorList>
    </citation>
    <scope>NUCLEOTIDE SEQUENCE [LARGE SCALE GENOMIC DNA]</scope>
    <source>
        <strain evidence="2">F2-233</strain>
    </source>
</reference>
<accession>A0A7M2YYB2</accession>
<evidence type="ECO:0000313" key="2">
    <source>
        <dbReference type="Proteomes" id="UP000254134"/>
    </source>
</evidence>
<sequence>MARPRRRHPALAGIDEAALAEFRAGIRRRYTDEQILEQLRASAQRLGRSPTMREFAADPGAGVHPQTVIEHFGTWNAAKRAAGLTPRRFISRDELLGQLRALGAQLGRTPSARDLDENRSRVASKSLVWHTFGSLAAALREAGFDVPVGEERLERAVAQGAVLARSLGRLPKMADWKQARRNDPSLPSEWQVYRMVEIETGPWAAFQFLVRERLREEGVDVRADGRLESR</sequence>
<dbReference type="RefSeq" id="WP_114795379.1">
    <property type="nucleotide sequence ID" value="NZ_QQZY01000002.1"/>
</dbReference>
<dbReference type="Pfam" id="PF18780">
    <property type="entry name" value="HNH_repeat"/>
    <property type="match status" value="2"/>
</dbReference>
<comment type="caution">
    <text evidence="1">The sequence shown here is derived from an EMBL/GenBank/DDBJ whole genome shotgun (WGS) entry which is preliminary data.</text>
</comment>
<dbReference type="EMBL" id="QQZY01000002">
    <property type="protein sequence ID" value="RDI75145.1"/>
    <property type="molecule type" value="Genomic_DNA"/>
</dbReference>
<dbReference type="InterPro" id="IPR041025">
    <property type="entry name" value="HNH_repeat"/>
</dbReference>
<dbReference type="OrthoDB" id="3268642at2"/>
<dbReference type="AlphaFoldDB" id="A0A7M2YYB2"/>